<organism evidence="3 4">
    <name type="scientific">Micromonospora craniellae</name>
    <dbReference type="NCBI Taxonomy" id="2294034"/>
    <lineage>
        <taxon>Bacteria</taxon>
        <taxon>Bacillati</taxon>
        <taxon>Actinomycetota</taxon>
        <taxon>Actinomycetes</taxon>
        <taxon>Micromonosporales</taxon>
        <taxon>Micromonosporaceae</taxon>
        <taxon>Micromonospora</taxon>
    </lineage>
</organism>
<dbReference type="AlphaFoldDB" id="A0A372FQM1"/>
<sequence>MRNASMHCHSLARLAAGHALSGSTFNAASQRSPRSGTGSAPRPAFANGSSTRSRRPPMSHTPTDLPGSAATIGLTIDTVLRRTDKTLLARGSFRGDPAAVKYLIDPDPFWAAKWRHELDVYEVFGDTTPPVRVPRLLHTDHDRLLVLEWVDASPLAAERYPQRELETREVDAVLDCITALNQWTHPAVRFSPTFDYSERVARYQAKGYLTEGQREALDSLLAQCDAPAQLNHGDPLASNILLDASRSDSDDEAETTAVLLDWEFTGLFLPGFDLAMLHTQVGARTPVIRERIEAIVSETGIEAAFVLNLAVVLTRELRLHHELPEDDPVRTRCLPIIEVAWNSASTRLQRLATARPA</sequence>
<dbReference type="Pfam" id="PF01636">
    <property type="entry name" value="APH"/>
    <property type="match status" value="1"/>
</dbReference>
<name>A0A372FQM1_9ACTN</name>
<feature type="compositionally biased region" description="Polar residues" evidence="1">
    <location>
        <begin position="25"/>
        <end position="38"/>
    </location>
</feature>
<dbReference type="Proteomes" id="UP000262621">
    <property type="component" value="Unassembled WGS sequence"/>
</dbReference>
<evidence type="ECO:0000313" key="4">
    <source>
        <dbReference type="Proteomes" id="UP000262621"/>
    </source>
</evidence>
<proteinExistence type="predicted"/>
<dbReference type="GO" id="GO:0016740">
    <property type="term" value="F:transferase activity"/>
    <property type="evidence" value="ECO:0007669"/>
    <property type="project" value="UniProtKB-KW"/>
</dbReference>
<feature type="domain" description="Aminoglycoside phosphotransferase" evidence="2">
    <location>
        <begin position="105"/>
        <end position="282"/>
    </location>
</feature>
<evidence type="ECO:0000256" key="1">
    <source>
        <dbReference type="SAM" id="MobiDB-lite"/>
    </source>
</evidence>
<evidence type="ECO:0000259" key="2">
    <source>
        <dbReference type="Pfam" id="PF01636"/>
    </source>
</evidence>
<protein>
    <submittedName>
        <fullName evidence="3">Aminoglycoside phosphotransferase</fullName>
    </submittedName>
</protein>
<gene>
    <name evidence="3" type="ORF">D0Q02_30090</name>
</gene>
<dbReference type="Gene3D" id="3.90.1200.10">
    <property type="match status" value="1"/>
</dbReference>
<dbReference type="EMBL" id="QVFU01000094">
    <property type="protein sequence ID" value="RFS40963.1"/>
    <property type="molecule type" value="Genomic_DNA"/>
</dbReference>
<reference evidence="3 4" key="1">
    <citation type="submission" date="2018-08" db="EMBL/GenBank/DDBJ databases">
        <title>Verrucosispora craniellae sp. nov., isolated from a marine sponge in the South China Sea.</title>
        <authorList>
            <person name="Li L."/>
            <person name="Lin H.W."/>
        </authorList>
    </citation>
    <scope>NUCLEOTIDE SEQUENCE [LARGE SCALE GENOMIC DNA]</scope>
    <source>
        <strain evidence="3 4">LHW63014</strain>
    </source>
</reference>
<accession>A0A372FQM1</accession>
<comment type="caution">
    <text evidence="3">The sequence shown here is derived from an EMBL/GenBank/DDBJ whole genome shotgun (WGS) entry which is preliminary data.</text>
</comment>
<evidence type="ECO:0000313" key="3">
    <source>
        <dbReference type="EMBL" id="RFS40963.1"/>
    </source>
</evidence>
<dbReference type="InterPro" id="IPR011009">
    <property type="entry name" value="Kinase-like_dom_sf"/>
</dbReference>
<dbReference type="SUPFAM" id="SSF56112">
    <property type="entry name" value="Protein kinase-like (PK-like)"/>
    <property type="match status" value="1"/>
</dbReference>
<dbReference type="InterPro" id="IPR002575">
    <property type="entry name" value="Aminoglycoside_PTrfase"/>
</dbReference>
<feature type="region of interest" description="Disordered" evidence="1">
    <location>
        <begin position="25"/>
        <end position="69"/>
    </location>
</feature>
<keyword evidence="3" id="KW-0808">Transferase</keyword>
<keyword evidence="4" id="KW-1185">Reference proteome</keyword>